<evidence type="ECO:0000313" key="1">
    <source>
        <dbReference type="EMBL" id="MDC7785102.1"/>
    </source>
</evidence>
<name>A0ABT5J618_RHOTP</name>
<proteinExistence type="predicted"/>
<sequence>MRAPLAKLLPILQAETARAIETAAAEIAPEQVRAKITAAAKAGQSALRVRLPSPVNVRDTEAAKALTAWCKKEGLKLAWENRAADLEDGRRVIVWEPEISWSVL</sequence>
<dbReference type="RefSeq" id="WP_272775951.1">
    <property type="nucleotide sequence ID" value="NZ_JAQQLI010000005.1"/>
</dbReference>
<gene>
    <name evidence="1" type="ORF">PQJ73_05350</name>
</gene>
<dbReference type="EMBL" id="JAQQLI010000005">
    <property type="protein sequence ID" value="MDC7785102.1"/>
    <property type="molecule type" value="Genomic_DNA"/>
</dbReference>
<evidence type="ECO:0000313" key="2">
    <source>
        <dbReference type="Proteomes" id="UP001165652"/>
    </source>
</evidence>
<protein>
    <submittedName>
        <fullName evidence="1">Uncharacterized protein</fullName>
    </submittedName>
</protein>
<reference evidence="1" key="2">
    <citation type="submission" date="2023-02" db="EMBL/GenBank/DDBJ databases">
        <authorList>
            <person name="Rayyan A."/>
            <person name="Meyer T."/>
            <person name="Kyndt J.A."/>
        </authorList>
    </citation>
    <scope>NUCLEOTIDE SEQUENCE</scope>
    <source>
        <strain evidence="1">DSM 9987</strain>
    </source>
</reference>
<reference evidence="1" key="1">
    <citation type="journal article" date="2023" name="Microbiol Resour">
        <title>Genome Sequences of Rhodoplanes serenus and Two Thermotolerant Strains, Rhodoplanes tepidamans and 'Rhodoplanes cryptolactis,' Further Refine the Genus.</title>
        <authorList>
            <person name="Rayyan A.A."/>
            <person name="Kyndt J.A."/>
        </authorList>
    </citation>
    <scope>NUCLEOTIDE SEQUENCE</scope>
    <source>
        <strain evidence="1">DSM 9987</strain>
    </source>
</reference>
<organism evidence="1 2">
    <name type="scientific">Rhodoplanes tepidamans</name>
    <name type="common">Rhodoplanes cryptolactis</name>
    <dbReference type="NCBI Taxonomy" id="200616"/>
    <lineage>
        <taxon>Bacteria</taxon>
        <taxon>Pseudomonadati</taxon>
        <taxon>Pseudomonadota</taxon>
        <taxon>Alphaproteobacteria</taxon>
        <taxon>Hyphomicrobiales</taxon>
        <taxon>Nitrobacteraceae</taxon>
        <taxon>Rhodoplanes</taxon>
    </lineage>
</organism>
<comment type="caution">
    <text evidence="1">The sequence shown here is derived from an EMBL/GenBank/DDBJ whole genome shotgun (WGS) entry which is preliminary data.</text>
</comment>
<keyword evidence="2" id="KW-1185">Reference proteome</keyword>
<accession>A0ABT5J618</accession>
<dbReference type="Proteomes" id="UP001165652">
    <property type="component" value="Unassembled WGS sequence"/>
</dbReference>